<feature type="compositionally biased region" description="Basic and acidic residues" evidence="1">
    <location>
        <begin position="11"/>
        <end position="21"/>
    </location>
</feature>
<gene>
    <name evidence="2" type="ORF">FOZ63_030785</name>
</gene>
<protein>
    <submittedName>
        <fullName evidence="2">Uncharacterized protein</fullName>
    </submittedName>
</protein>
<comment type="caution">
    <text evidence="2">The sequence shown here is derived from an EMBL/GenBank/DDBJ whole genome shotgun (WGS) entry which is preliminary data.</text>
</comment>
<organism evidence="2 3">
    <name type="scientific">Perkinsus olseni</name>
    <name type="common">Perkinsus atlanticus</name>
    <dbReference type="NCBI Taxonomy" id="32597"/>
    <lineage>
        <taxon>Eukaryota</taxon>
        <taxon>Sar</taxon>
        <taxon>Alveolata</taxon>
        <taxon>Perkinsozoa</taxon>
        <taxon>Perkinsea</taxon>
        <taxon>Perkinsida</taxon>
        <taxon>Perkinsidae</taxon>
        <taxon>Perkinsus</taxon>
    </lineage>
</organism>
<evidence type="ECO:0000313" key="3">
    <source>
        <dbReference type="Proteomes" id="UP000553632"/>
    </source>
</evidence>
<feature type="region of interest" description="Disordered" evidence="1">
    <location>
        <begin position="1"/>
        <end position="21"/>
    </location>
</feature>
<dbReference type="EMBL" id="JABANO010008961">
    <property type="protein sequence ID" value="KAF4747680.1"/>
    <property type="molecule type" value="Genomic_DNA"/>
</dbReference>
<feature type="region of interest" description="Disordered" evidence="1">
    <location>
        <begin position="110"/>
        <end position="143"/>
    </location>
</feature>
<accession>A0A7J6TTA6</accession>
<feature type="compositionally biased region" description="Polar residues" evidence="1">
    <location>
        <begin position="132"/>
        <end position="142"/>
    </location>
</feature>
<evidence type="ECO:0000256" key="1">
    <source>
        <dbReference type="SAM" id="MobiDB-lite"/>
    </source>
</evidence>
<reference evidence="2 3" key="1">
    <citation type="submission" date="2020-04" db="EMBL/GenBank/DDBJ databases">
        <title>Perkinsus olseni comparative genomics.</title>
        <authorList>
            <person name="Bogema D.R."/>
        </authorList>
    </citation>
    <scope>NUCLEOTIDE SEQUENCE [LARGE SCALE GENOMIC DNA]</scope>
    <source>
        <strain evidence="2 3">ATCC PRA-207</strain>
    </source>
</reference>
<evidence type="ECO:0000313" key="2">
    <source>
        <dbReference type="EMBL" id="KAF4747680.1"/>
    </source>
</evidence>
<feature type="region of interest" description="Disordered" evidence="1">
    <location>
        <begin position="303"/>
        <end position="338"/>
    </location>
</feature>
<dbReference type="AlphaFoldDB" id="A0A7J6TTA6"/>
<sequence>MVHQRIPPLPRGDRSPDAFTRDDSASDLFVSLVVGSTTLEPIPMKSYQFRVPGDPGDVEAKIRKPNRCDDDQLTLVPVSTELPIVSSRTPSGLEDDHHELLQDRLHLPRKKLVPHPPPRNLYRISRGHGQQKVPTTDRSTPPVTDESFWLKRAAEIVQHTSYSDYVARSSLAEIAMSGAPNESHLARKESPEVATEGPIGLECPKALLSPKDGEASRRAKHSICDDSASSGHEHPLSSIPGALHVYDEEGELLFPKAIPSGPDQPVYLRSALNRLLRMSIPDHLLTDDELRVVCMMDEQSAVDRHGLTRTTSAPSPRNDPRIEPTSNGPRPDVIEPQDRGIGEIARGSRAFEAIDTCWAEFIREYQSQCETQSSFEARQLMASNLEFITELRSRVRESWAMVAEASLPIDSTS</sequence>
<name>A0A7J6TTA6_PEROL</name>
<dbReference type="Proteomes" id="UP000553632">
    <property type="component" value="Unassembled WGS sequence"/>
</dbReference>
<keyword evidence="3" id="KW-1185">Reference proteome</keyword>
<proteinExistence type="predicted"/>
<feature type="region of interest" description="Disordered" evidence="1">
    <location>
        <begin position="207"/>
        <end position="237"/>
    </location>
</feature>
<feature type="non-terminal residue" evidence="2">
    <location>
        <position position="413"/>
    </location>
</feature>